<keyword evidence="2" id="KW-1185">Reference proteome</keyword>
<feature type="non-terminal residue" evidence="1">
    <location>
        <position position="39"/>
    </location>
</feature>
<reference evidence="1 2" key="1">
    <citation type="submission" date="2013-11" db="EMBL/GenBank/DDBJ databases">
        <title>Genome sequencing of Stegodyphus mimosarum.</title>
        <authorList>
            <person name="Bechsgaard J."/>
        </authorList>
    </citation>
    <scope>NUCLEOTIDE SEQUENCE [LARGE SCALE GENOMIC DNA]</scope>
</reference>
<dbReference type="AlphaFoldDB" id="A0A087TAD9"/>
<evidence type="ECO:0000313" key="2">
    <source>
        <dbReference type="Proteomes" id="UP000054359"/>
    </source>
</evidence>
<gene>
    <name evidence="1" type="ORF">X975_25374</name>
</gene>
<organism evidence="1 2">
    <name type="scientific">Stegodyphus mimosarum</name>
    <name type="common">African social velvet spider</name>
    <dbReference type="NCBI Taxonomy" id="407821"/>
    <lineage>
        <taxon>Eukaryota</taxon>
        <taxon>Metazoa</taxon>
        <taxon>Ecdysozoa</taxon>
        <taxon>Arthropoda</taxon>
        <taxon>Chelicerata</taxon>
        <taxon>Arachnida</taxon>
        <taxon>Araneae</taxon>
        <taxon>Araneomorphae</taxon>
        <taxon>Entelegynae</taxon>
        <taxon>Eresoidea</taxon>
        <taxon>Eresidae</taxon>
        <taxon>Stegodyphus</taxon>
    </lineage>
</organism>
<dbReference type="Proteomes" id="UP000054359">
    <property type="component" value="Unassembled WGS sequence"/>
</dbReference>
<protein>
    <submittedName>
        <fullName evidence="1">Uncharacterized protein</fullName>
    </submittedName>
</protein>
<sequence>MELNKAVLLFGLSLVSKAVKYMRRGGNTSHVSQSLRGKV</sequence>
<accession>A0A087TAD9</accession>
<proteinExistence type="predicted"/>
<evidence type="ECO:0000313" key="1">
    <source>
        <dbReference type="EMBL" id="KFM62078.1"/>
    </source>
</evidence>
<name>A0A087TAD9_STEMI</name>
<dbReference type="EMBL" id="KK114278">
    <property type="protein sequence ID" value="KFM62078.1"/>
    <property type="molecule type" value="Genomic_DNA"/>
</dbReference>